<keyword evidence="2" id="KW-1015">Disulfide bond</keyword>
<evidence type="ECO:0000256" key="3">
    <source>
        <dbReference type="PROSITE-ProRule" id="PRU00076"/>
    </source>
</evidence>
<organism evidence="5 6">
    <name type="scientific">Abeliophyllum distichum</name>
    <dbReference type="NCBI Taxonomy" id="126358"/>
    <lineage>
        <taxon>Eukaryota</taxon>
        <taxon>Viridiplantae</taxon>
        <taxon>Streptophyta</taxon>
        <taxon>Embryophyta</taxon>
        <taxon>Tracheophyta</taxon>
        <taxon>Spermatophyta</taxon>
        <taxon>Magnoliopsida</taxon>
        <taxon>eudicotyledons</taxon>
        <taxon>Gunneridae</taxon>
        <taxon>Pentapetalae</taxon>
        <taxon>asterids</taxon>
        <taxon>lamiids</taxon>
        <taxon>Lamiales</taxon>
        <taxon>Oleaceae</taxon>
        <taxon>Forsythieae</taxon>
        <taxon>Abeliophyllum</taxon>
    </lineage>
</organism>
<protein>
    <submittedName>
        <fullName evidence="5">Protein serine/threonine kinase</fullName>
    </submittedName>
</protein>
<evidence type="ECO:0000313" key="6">
    <source>
        <dbReference type="Proteomes" id="UP001604336"/>
    </source>
</evidence>
<dbReference type="Pfam" id="PF00954">
    <property type="entry name" value="S_locus_glycop"/>
    <property type="match status" value="1"/>
</dbReference>
<comment type="caution">
    <text evidence="5">The sequence shown here is derived from an EMBL/GenBank/DDBJ whole genome shotgun (WGS) entry which is preliminary data.</text>
</comment>
<keyword evidence="3" id="KW-0245">EGF-like domain</keyword>
<dbReference type="InterPro" id="IPR000858">
    <property type="entry name" value="S_locus_glycoprot_dom"/>
</dbReference>
<proteinExistence type="predicted"/>
<evidence type="ECO:0000313" key="5">
    <source>
        <dbReference type="EMBL" id="KAL2475495.1"/>
    </source>
</evidence>
<keyword evidence="6" id="KW-1185">Reference proteome</keyword>
<keyword evidence="1" id="KW-0732">Signal</keyword>
<reference evidence="6" key="1">
    <citation type="submission" date="2024-07" db="EMBL/GenBank/DDBJ databases">
        <title>Two chromosome-level genome assemblies of Korean endemic species Abeliophyllum distichum and Forsythia ovata (Oleaceae).</title>
        <authorList>
            <person name="Jang H."/>
        </authorList>
    </citation>
    <scope>NUCLEOTIDE SEQUENCE [LARGE SCALE GENOMIC DNA]</scope>
</reference>
<sequence>MKRQELGYYWLAPQNECDVYGTCGPFGSCNALSSPICSCLRGFEPKNLEEWGRGIWTSGCKRRKPVLCDRNNNTGGGGKEDGFLRLPFMKVPIFLNRDPLAL</sequence>
<comment type="caution">
    <text evidence="3">Lacks conserved residue(s) required for the propagation of feature annotation.</text>
</comment>
<dbReference type="PROSITE" id="PS50026">
    <property type="entry name" value="EGF_3"/>
    <property type="match status" value="1"/>
</dbReference>
<evidence type="ECO:0000256" key="1">
    <source>
        <dbReference type="ARBA" id="ARBA00022729"/>
    </source>
</evidence>
<dbReference type="InterPro" id="IPR000742">
    <property type="entry name" value="EGF"/>
</dbReference>
<dbReference type="Proteomes" id="UP001604336">
    <property type="component" value="Unassembled WGS sequence"/>
</dbReference>
<keyword evidence="5" id="KW-0808">Transferase</keyword>
<dbReference type="EMBL" id="JBFOLK010000011">
    <property type="protein sequence ID" value="KAL2475495.1"/>
    <property type="molecule type" value="Genomic_DNA"/>
</dbReference>
<dbReference type="GO" id="GO:0016301">
    <property type="term" value="F:kinase activity"/>
    <property type="evidence" value="ECO:0007669"/>
    <property type="project" value="UniProtKB-KW"/>
</dbReference>
<evidence type="ECO:0000259" key="4">
    <source>
        <dbReference type="PROSITE" id="PS50026"/>
    </source>
</evidence>
<name>A0ABD1QGZ2_9LAMI</name>
<evidence type="ECO:0000256" key="2">
    <source>
        <dbReference type="ARBA" id="ARBA00023157"/>
    </source>
</evidence>
<keyword evidence="5" id="KW-0418">Kinase</keyword>
<feature type="domain" description="EGF-like" evidence="4">
    <location>
        <begin position="13"/>
        <end position="49"/>
    </location>
</feature>
<gene>
    <name evidence="5" type="ORF">Adt_36231</name>
</gene>
<dbReference type="AlphaFoldDB" id="A0ABD1QGZ2"/>
<accession>A0ABD1QGZ2</accession>
<dbReference type="PANTHER" id="PTHR32444:SF198">
    <property type="entry name" value="BULB-TYPE LECTIN DOMAIN-CONTAINING PROTEIN"/>
    <property type="match status" value="1"/>
</dbReference>
<dbReference type="PANTHER" id="PTHR32444">
    <property type="entry name" value="BULB-TYPE LECTIN DOMAIN-CONTAINING PROTEIN"/>
    <property type="match status" value="1"/>
</dbReference>